<evidence type="ECO:0000313" key="14">
    <source>
        <dbReference type="EMBL" id="CAF3899074.1"/>
    </source>
</evidence>
<feature type="disulfide bond" evidence="6">
    <location>
        <begin position="141"/>
        <end position="163"/>
    </location>
</feature>
<dbReference type="AlphaFoldDB" id="A0A814RU35"/>
<dbReference type="PRINTS" id="PR00259">
    <property type="entry name" value="TMFOUR"/>
</dbReference>
<comment type="subcellular location">
    <subcellularLocation>
        <location evidence="1 7">Membrane</location>
        <topology evidence="1 7">Multi-pass membrane protein</topology>
    </subcellularLocation>
</comment>
<proteinExistence type="inferred from homology"/>
<organism evidence="8 16">
    <name type="scientific">Rotaria magnacalcarata</name>
    <dbReference type="NCBI Taxonomy" id="392030"/>
    <lineage>
        <taxon>Eukaryota</taxon>
        <taxon>Metazoa</taxon>
        <taxon>Spiralia</taxon>
        <taxon>Gnathifera</taxon>
        <taxon>Rotifera</taxon>
        <taxon>Eurotatoria</taxon>
        <taxon>Bdelloidea</taxon>
        <taxon>Philodinida</taxon>
        <taxon>Philodinidae</taxon>
        <taxon>Rotaria</taxon>
    </lineage>
</organism>
<evidence type="ECO:0000313" key="12">
    <source>
        <dbReference type="EMBL" id="CAF3797746.1"/>
    </source>
</evidence>
<feature type="transmembrane region" description="Helical" evidence="7">
    <location>
        <begin position="79"/>
        <end position="101"/>
    </location>
</feature>
<dbReference type="Proteomes" id="UP000663824">
    <property type="component" value="Unassembled WGS sequence"/>
</dbReference>
<dbReference type="EMBL" id="CAJOBH010002291">
    <property type="protein sequence ID" value="CAF3899074.1"/>
    <property type="molecule type" value="Genomic_DNA"/>
</dbReference>
<dbReference type="Proteomes" id="UP000681720">
    <property type="component" value="Unassembled WGS sequence"/>
</dbReference>
<evidence type="ECO:0000256" key="6">
    <source>
        <dbReference type="PIRSR" id="PIRSR002419-1"/>
    </source>
</evidence>
<evidence type="ECO:0000256" key="3">
    <source>
        <dbReference type="ARBA" id="ARBA00022692"/>
    </source>
</evidence>
<keyword evidence="4 7" id="KW-1133">Transmembrane helix</keyword>
<feature type="transmembrane region" description="Helical" evidence="7">
    <location>
        <begin position="6"/>
        <end position="29"/>
    </location>
</feature>
<dbReference type="InterPro" id="IPR018499">
    <property type="entry name" value="Tetraspanin/Peripherin"/>
</dbReference>
<dbReference type="PANTHER" id="PTHR19282:SF452">
    <property type="entry name" value="LD03691P"/>
    <property type="match status" value="1"/>
</dbReference>
<dbReference type="EMBL" id="CAJOBJ010001651">
    <property type="protein sequence ID" value="CAF3889732.1"/>
    <property type="molecule type" value="Genomic_DNA"/>
</dbReference>
<sequence>MHANKTLFVFFLVLYFIAGLSLLITGSVAHHHASQFTALTGPAVISGAGFIISLGVIILILSVLGFLGVYKNRLGLLKVFIGSLLLILLLQFIAVIVGFTLRNKADNQLRAKLISSLPKYAAKVKEVVVEWDHLQEKWSCCGVNNSVDWNTIAQLQSPPASCCLKADCTPITQNGSAVFDQGCYLAARNIFFRYSKALGGVSLFFLFIEIAGTILAIGLLRDLKNNYGSV</sequence>
<evidence type="ECO:0000313" key="15">
    <source>
        <dbReference type="EMBL" id="CAF4194932.1"/>
    </source>
</evidence>
<comment type="caution">
    <text evidence="8">The sequence shown here is derived from an EMBL/GenBank/DDBJ whole genome shotgun (WGS) entry which is preliminary data.</text>
</comment>
<dbReference type="Proteomes" id="UP000676336">
    <property type="component" value="Unassembled WGS sequence"/>
</dbReference>
<dbReference type="EMBL" id="CAJOBI010017491">
    <property type="protein sequence ID" value="CAF4194932.1"/>
    <property type="molecule type" value="Genomic_DNA"/>
</dbReference>
<dbReference type="Proteomes" id="UP000663834">
    <property type="component" value="Unassembled WGS sequence"/>
</dbReference>
<dbReference type="EMBL" id="CAJOBG010000322">
    <property type="protein sequence ID" value="CAF3797746.1"/>
    <property type="molecule type" value="Genomic_DNA"/>
</dbReference>
<accession>A0A814RU35</accession>
<dbReference type="OrthoDB" id="10033535at2759"/>
<protein>
    <recommendedName>
        <fullName evidence="7">Tetraspanin</fullName>
    </recommendedName>
</protein>
<comment type="similarity">
    <text evidence="2 7">Belongs to the tetraspanin (TM4SF) family.</text>
</comment>
<dbReference type="SUPFAM" id="SSF48652">
    <property type="entry name" value="Tetraspanin"/>
    <property type="match status" value="1"/>
</dbReference>
<dbReference type="EMBL" id="CAJNOV010003300">
    <property type="protein sequence ID" value="CAF1137952.1"/>
    <property type="molecule type" value="Genomic_DNA"/>
</dbReference>
<feature type="transmembrane region" description="Helical" evidence="7">
    <location>
        <begin position="197"/>
        <end position="220"/>
    </location>
</feature>
<dbReference type="PANTHER" id="PTHR19282">
    <property type="entry name" value="TETRASPANIN"/>
    <property type="match status" value="1"/>
</dbReference>
<evidence type="ECO:0000313" key="17">
    <source>
        <dbReference type="Proteomes" id="UP000663866"/>
    </source>
</evidence>
<evidence type="ECO:0000313" key="10">
    <source>
        <dbReference type="EMBL" id="CAF1963662.1"/>
    </source>
</evidence>
<dbReference type="InterPro" id="IPR000301">
    <property type="entry name" value="Tetraspanin_animals"/>
</dbReference>
<name>A0A814RU35_9BILA</name>
<feature type="transmembrane region" description="Helical" evidence="7">
    <location>
        <begin position="41"/>
        <end position="67"/>
    </location>
</feature>
<evidence type="ECO:0000313" key="9">
    <source>
        <dbReference type="EMBL" id="CAF1351826.1"/>
    </source>
</evidence>
<dbReference type="Gene3D" id="1.10.1450.10">
    <property type="entry name" value="Tetraspanin"/>
    <property type="match status" value="1"/>
</dbReference>
<dbReference type="EMBL" id="CAJNRE010007041">
    <property type="protein sequence ID" value="CAF2061821.1"/>
    <property type="molecule type" value="Genomic_DNA"/>
</dbReference>
<dbReference type="GO" id="GO:0016020">
    <property type="term" value="C:membrane"/>
    <property type="evidence" value="ECO:0007669"/>
    <property type="project" value="UniProtKB-SubCell"/>
</dbReference>
<dbReference type="EMBL" id="CAJNRF010000482">
    <property type="protein sequence ID" value="CAF1963662.1"/>
    <property type="molecule type" value="Genomic_DNA"/>
</dbReference>
<dbReference type="Proteomes" id="UP000663856">
    <property type="component" value="Unassembled WGS sequence"/>
</dbReference>
<gene>
    <name evidence="14" type="ORF">BYL167_LOCUS8367</name>
    <name evidence="8" type="ORF">CJN711_LOCUS8899</name>
    <name evidence="13" type="ORF">GIL414_LOCUS5981</name>
    <name evidence="9" type="ORF">KQP761_LOCUS7276</name>
    <name evidence="11" type="ORF">MBJ925_LOCUS15082</name>
    <name evidence="12" type="ORF">OVN521_LOCUS3688</name>
    <name evidence="15" type="ORF">SMN809_LOCUS21630</name>
    <name evidence="10" type="ORF">WKI299_LOCUS2970</name>
</gene>
<dbReference type="Proteomes" id="UP000663855">
    <property type="component" value="Unassembled WGS sequence"/>
</dbReference>
<evidence type="ECO:0000313" key="13">
    <source>
        <dbReference type="EMBL" id="CAF3889732.1"/>
    </source>
</evidence>
<dbReference type="Proteomes" id="UP000681967">
    <property type="component" value="Unassembled WGS sequence"/>
</dbReference>
<evidence type="ECO:0000256" key="5">
    <source>
        <dbReference type="ARBA" id="ARBA00023136"/>
    </source>
</evidence>
<dbReference type="EMBL" id="CAJNOW010002460">
    <property type="protein sequence ID" value="CAF1351826.1"/>
    <property type="molecule type" value="Genomic_DNA"/>
</dbReference>
<evidence type="ECO:0000256" key="1">
    <source>
        <dbReference type="ARBA" id="ARBA00004141"/>
    </source>
</evidence>
<dbReference type="Pfam" id="PF00335">
    <property type="entry name" value="Tetraspanin"/>
    <property type="match status" value="1"/>
</dbReference>
<keyword evidence="6" id="KW-1015">Disulfide bond</keyword>
<dbReference type="InterPro" id="IPR008952">
    <property type="entry name" value="Tetraspanin_EC2_sf"/>
</dbReference>
<evidence type="ECO:0000256" key="2">
    <source>
        <dbReference type="ARBA" id="ARBA00006840"/>
    </source>
</evidence>
<keyword evidence="3 7" id="KW-0812">Transmembrane</keyword>
<evidence type="ECO:0000313" key="8">
    <source>
        <dbReference type="EMBL" id="CAF1137952.1"/>
    </source>
</evidence>
<keyword evidence="17" id="KW-1185">Reference proteome</keyword>
<dbReference type="Proteomes" id="UP000663866">
    <property type="component" value="Unassembled WGS sequence"/>
</dbReference>
<evidence type="ECO:0000256" key="7">
    <source>
        <dbReference type="RuleBase" id="RU361218"/>
    </source>
</evidence>
<dbReference type="PIRSF" id="PIRSF002419">
    <property type="entry name" value="Tetraspanin"/>
    <property type="match status" value="1"/>
</dbReference>
<evidence type="ECO:0000313" key="11">
    <source>
        <dbReference type="EMBL" id="CAF2061821.1"/>
    </source>
</evidence>
<evidence type="ECO:0000313" key="16">
    <source>
        <dbReference type="Proteomes" id="UP000663855"/>
    </source>
</evidence>
<evidence type="ECO:0000256" key="4">
    <source>
        <dbReference type="ARBA" id="ARBA00022989"/>
    </source>
</evidence>
<reference evidence="8" key="1">
    <citation type="submission" date="2021-02" db="EMBL/GenBank/DDBJ databases">
        <authorList>
            <person name="Nowell W R."/>
        </authorList>
    </citation>
    <scope>NUCLEOTIDE SEQUENCE</scope>
</reference>
<keyword evidence="5 7" id="KW-0472">Membrane</keyword>